<dbReference type="AlphaFoldDB" id="A0A8K0TPH1"/>
<keyword evidence="3" id="KW-0813">Transport</keyword>
<protein>
    <submittedName>
        <fullName evidence="6">Armadillo-type protein</fullName>
    </submittedName>
</protein>
<dbReference type="PANTHER" id="PTHR10997:SF7">
    <property type="entry name" value="IMPORTIN-11"/>
    <property type="match status" value="1"/>
</dbReference>
<accession>A0A8K0TPH1</accession>
<evidence type="ECO:0000256" key="3">
    <source>
        <dbReference type="ARBA" id="ARBA00022448"/>
    </source>
</evidence>
<comment type="subcellular location">
    <subcellularLocation>
        <location evidence="1">Nucleus</location>
    </subcellularLocation>
</comment>
<dbReference type="Pfam" id="PF03810">
    <property type="entry name" value="IBN_N"/>
    <property type="match status" value="1"/>
</dbReference>
<dbReference type="GO" id="GO:0031267">
    <property type="term" value="F:small GTPase binding"/>
    <property type="evidence" value="ECO:0007669"/>
    <property type="project" value="InterPro"/>
</dbReference>
<dbReference type="GO" id="GO:0005829">
    <property type="term" value="C:cytosol"/>
    <property type="evidence" value="ECO:0007669"/>
    <property type="project" value="TreeGrafter"/>
</dbReference>
<dbReference type="Pfam" id="PF25758">
    <property type="entry name" value="TPR_IPO11"/>
    <property type="match status" value="1"/>
</dbReference>
<dbReference type="EMBL" id="JAGPXD010000001">
    <property type="protein sequence ID" value="KAH7374982.1"/>
    <property type="molecule type" value="Genomic_DNA"/>
</dbReference>
<dbReference type="GO" id="GO:0005635">
    <property type="term" value="C:nuclear envelope"/>
    <property type="evidence" value="ECO:0007669"/>
    <property type="project" value="TreeGrafter"/>
</dbReference>
<feature type="domain" description="Importin N-terminal" evidence="5">
    <location>
        <begin position="38"/>
        <end position="112"/>
    </location>
</feature>
<dbReference type="OrthoDB" id="361693at2759"/>
<organism evidence="6 7">
    <name type="scientific">Plectosphaerella cucumerina</name>
    <dbReference type="NCBI Taxonomy" id="40658"/>
    <lineage>
        <taxon>Eukaryota</taxon>
        <taxon>Fungi</taxon>
        <taxon>Dikarya</taxon>
        <taxon>Ascomycota</taxon>
        <taxon>Pezizomycotina</taxon>
        <taxon>Sordariomycetes</taxon>
        <taxon>Hypocreomycetidae</taxon>
        <taxon>Glomerellales</taxon>
        <taxon>Plectosphaerellaceae</taxon>
        <taxon>Plectosphaerella</taxon>
    </lineage>
</organism>
<reference evidence="6" key="1">
    <citation type="journal article" date="2021" name="Nat. Commun.">
        <title>Genetic determinants of endophytism in the Arabidopsis root mycobiome.</title>
        <authorList>
            <person name="Mesny F."/>
            <person name="Miyauchi S."/>
            <person name="Thiergart T."/>
            <person name="Pickel B."/>
            <person name="Atanasova L."/>
            <person name="Karlsson M."/>
            <person name="Huettel B."/>
            <person name="Barry K.W."/>
            <person name="Haridas S."/>
            <person name="Chen C."/>
            <person name="Bauer D."/>
            <person name="Andreopoulos W."/>
            <person name="Pangilinan J."/>
            <person name="LaButti K."/>
            <person name="Riley R."/>
            <person name="Lipzen A."/>
            <person name="Clum A."/>
            <person name="Drula E."/>
            <person name="Henrissat B."/>
            <person name="Kohler A."/>
            <person name="Grigoriev I.V."/>
            <person name="Martin F.M."/>
            <person name="Hacquard S."/>
        </authorList>
    </citation>
    <scope>NUCLEOTIDE SEQUENCE</scope>
    <source>
        <strain evidence="6">MPI-CAGE-AT-0016</strain>
    </source>
</reference>
<name>A0A8K0TPH1_9PEZI</name>
<dbReference type="InterPro" id="IPR058669">
    <property type="entry name" value="TPR_IPO7/11-like"/>
</dbReference>
<dbReference type="PANTHER" id="PTHR10997">
    <property type="entry name" value="IMPORTIN-7, 8, 11"/>
    <property type="match status" value="1"/>
</dbReference>
<keyword evidence="7" id="KW-1185">Reference proteome</keyword>
<evidence type="ECO:0000256" key="4">
    <source>
        <dbReference type="ARBA" id="ARBA00023242"/>
    </source>
</evidence>
<dbReference type="Gene3D" id="1.25.10.10">
    <property type="entry name" value="Leucine-rich Repeat Variant"/>
    <property type="match status" value="1"/>
</dbReference>
<evidence type="ECO:0000313" key="7">
    <source>
        <dbReference type="Proteomes" id="UP000813385"/>
    </source>
</evidence>
<evidence type="ECO:0000259" key="5">
    <source>
        <dbReference type="PROSITE" id="PS50166"/>
    </source>
</evidence>
<dbReference type="InterPro" id="IPR016024">
    <property type="entry name" value="ARM-type_fold"/>
</dbReference>
<evidence type="ECO:0000256" key="2">
    <source>
        <dbReference type="ARBA" id="ARBA00007991"/>
    </source>
</evidence>
<proteinExistence type="inferred from homology"/>
<evidence type="ECO:0000256" key="1">
    <source>
        <dbReference type="ARBA" id="ARBA00004123"/>
    </source>
</evidence>
<dbReference type="SMART" id="SM00913">
    <property type="entry name" value="IBN_N"/>
    <property type="match status" value="1"/>
</dbReference>
<comment type="caution">
    <text evidence="6">The sequence shown here is derived from an EMBL/GenBank/DDBJ whole genome shotgun (WGS) entry which is preliminary data.</text>
</comment>
<dbReference type="InterPro" id="IPR011989">
    <property type="entry name" value="ARM-like"/>
</dbReference>
<dbReference type="PROSITE" id="PS50166">
    <property type="entry name" value="IMPORTIN_B_NT"/>
    <property type="match status" value="1"/>
</dbReference>
<sequence>MSFAIEVPGDANPLSSLQDLGRVLESALSPDPAQRQASGQQLKTWEQAPGFYMLLQTIFLDKSVPVPIRLQAIIQLKNGIDKHWRLAVTTKGGIQDQEKATIRERLFRGTLDEEEKGLALQNSLAAARIIRIDYPRHWPQALPQLVEALRNSKNGSSSHLYGALQILLQVVKEMSTARLRTSQTALQSVTPEIVYVLGEIYAERTPVWEEFFKSSRGDEDEADMSMLCSLLSLRILRRLLISGYEAPHKDKTVQQIWSLSQTQLGQFLKYVSRDSSVPAPYQDTIGKHILQFTKLHVNMATNRPGSFAALPDSLPLVNAYWTELVLPFAQVFEKSEGIRQGDDTDGTKSGAEGPLLEKLTTRALLLIKACLDLAYLPKQTFVYRGADTKEEEKQAVELVKNQLFTDEFSASVANTILTHLFVFRRADLEAWEEDPEDWEHQQRFDSMAFEYEVRPCAEKVFISLLQFKKDLLIPSLIAYIESATTGQADFATKDAVYTAMGLAAMHLNNRIDFNAFLVSTLVPDAQQNNPLAKVLRRRVAILLGQWVFEAVTNESRATVYQMFRHFLNPNDEQNDTVVQLTAARNLQAIVDELDFNADLFAPHAADILQGLTRLASEVSNDETRLMILETIRLVVTRLEAHVAPLGDSIMEAIAATFEGAAQQEYMVKTAIVGIFSALVTSMGPESQRYHPMMVPLIIETAQPTSELHTALIDEVLCLWDNILMQSKPPVAQEIVNLAPMLLPILTYASETAGTALEAVESYTMLAPQAVLEDSLRRPFLEALSGHLEVKSREQVKRASKCIEFMIRAAHDLGGAKGVSVIIQDLLETGFARKAFELLHDAWEARQTTGPNRRAPKLNTVAEGDYFAILARILLAEPALFVDMVTALAPLEQVWPWLVGEWFAYMGSWDLIEHKKLTLLALTRLLELQQPVQDLVLSKLQDYFVLWADVVAELQDGVVNAEDNQITNELETTEYDTPKILRERELFLQDPVHRVAAKPFVREQLQGLMARAGGYEKFQSEWMANVDKDVVDRMSQFVMGS</sequence>
<dbReference type="SUPFAM" id="SSF48371">
    <property type="entry name" value="ARM repeat"/>
    <property type="match status" value="1"/>
</dbReference>
<keyword evidence="4" id="KW-0539">Nucleus</keyword>
<gene>
    <name evidence="6" type="ORF">B0T11DRAFT_249055</name>
</gene>
<comment type="similarity">
    <text evidence="2">Belongs to the importin beta family.</text>
</comment>
<evidence type="ECO:0000313" key="6">
    <source>
        <dbReference type="EMBL" id="KAH7374982.1"/>
    </source>
</evidence>
<dbReference type="Proteomes" id="UP000813385">
    <property type="component" value="Unassembled WGS sequence"/>
</dbReference>
<dbReference type="FunFam" id="1.25.10.10:FF:000362">
    <property type="entry name" value="Importin 11, putative"/>
    <property type="match status" value="1"/>
</dbReference>
<dbReference type="InterPro" id="IPR001494">
    <property type="entry name" value="Importin-beta_N"/>
</dbReference>
<dbReference type="GO" id="GO:0006606">
    <property type="term" value="P:protein import into nucleus"/>
    <property type="evidence" value="ECO:0007669"/>
    <property type="project" value="TreeGrafter"/>
</dbReference>